<dbReference type="SUPFAM" id="SSF51306">
    <property type="entry name" value="LexA/Signal peptidase"/>
    <property type="match status" value="1"/>
</dbReference>
<protein>
    <recommendedName>
        <fullName evidence="1">Peptidase S24/S26A/S26B/S26C domain-containing protein</fullName>
    </recommendedName>
</protein>
<evidence type="ECO:0000313" key="2">
    <source>
        <dbReference type="EMBL" id="OKL42620.1"/>
    </source>
</evidence>
<comment type="caution">
    <text evidence="2">The sequence shown here is derived from an EMBL/GenBank/DDBJ whole genome shotgun (WGS) entry which is preliminary data.</text>
</comment>
<gene>
    <name evidence="2" type="ORF">A3843_18405</name>
</gene>
<dbReference type="OrthoDB" id="9792157at2"/>
<accession>A0A1U7JCY8</accession>
<feature type="domain" description="Peptidase S24/S26A/S26B/S26C" evidence="1">
    <location>
        <begin position="122"/>
        <end position="181"/>
    </location>
</feature>
<proteinExistence type="predicted"/>
<dbReference type="InterPro" id="IPR039418">
    <property type="entry name" value="LexA-like"/>
</dbReference>
<reference evidence="2 3" key="1">
    <citation type="submission" date="2016-03" db="EMBL/GenBank/DDBJ databases">
        <title>Genome sequence of Nesiotobacter sp. nov., a moderately halophilic alphaproteobacterium isolated from the Yellow Sea, China.</title>
        <authorList>
            <person name="Zhang G."/>
            <person name="Zhang R."/>
        </authorList>
    </citation>
    <scope>NUCLEOTIDE SEQUENCE [LARGE SCALE GENOMIC DNA]</scope>
    <source>
        <strain evidence="2 3">WB1-6</strain>
    </source>
</reference>
<dbReference type="InterPro" id="IPR036286">
    <property type="entry name" value="LexA/Signal_pep-like_sf"/>
</dbReference>
<keyword evidence="3" id="KW-1185">Reference proteome</keyword>
<dbReference type="InterPro" id="IPR015927">
    <property type="entry name" value="Peptidase_S24_S26A/B/C"/>
</dbReference>
<dbReference type="CDD" id="cd06529">
    <property type="entry name" value="S24_LexA-like"/>
    <property type="match status" value="1"/>
</dbReference>
<dbReference type="Pfam" id="PF00717">
    <property type="entry name" value="Peptidase_S24"/>
    <property type="match status" value="1"/>
</dbReference>
<evidence type="ECO:0000259" key="1">
    <source>
        <dbReference type="Pfam" id="PF00717"/>
    </source>
</evidence>
<dbReference type="EMBL" id="LVVZ01000041">
    <property type="protein sequence ID" value="OKL42620.1"/>
    <property type="molecule type" value="Genomic_DNA"/>
</dbReference>
<sequence>MPMLTHSGLWYALDEIARRNDLTPSGLARLAGLDSTALNKSKRVTSEGRLRWPSTESVAKILQVTGTSLEMFSALAADHSPRPNPSIVTAAPFITQVFLQEQARQGGPKDIQEMDQWDHIAFPVPHGQFVYILEVSGNTLEPYYSDGDLLAIAPEAPLRRGDRVLFASQDGRIGARKLVRKTLESYEFRGLMPGDNPLIMAEQELLWVHRIVWVSQ</sequence>
<dbReference type="Gene3D" id="2.10.109.10">
    <property type="entry name" value="Umud Fragment, subunit A"/>
    <property type="match status" value="1"/>
</dbReference>
<organism evidence="2 3">
    <name type="scientific">Pseudovibrio exalbescens</name>
    <dbReference type="NCBI Taxonomy" id="197461"/>
    <lineage>
        <taxon>Bacteria</taxon>
        <taxon>Pseudomonadati</taxon>
        <taxon>Pseudomonadota</taxon>
        <taxon>Alphaproteobacteria</taxon>
        <taxon>Hyphomicrobiales</taxon>
        <taxon>Stappiaceae</taxon>
        <taxon>Pseudovibrio</taxon>
    </lineage>
</organism>
<dbReference type="Proteomes" id="UP000185783">
    <property type="component" value="Unassembled WGS sequence"/>
</dbReference>
<evidence type="ECO:0000313" key="3">
    <source>
        <dbReference type="Proteomes" id="UP000185783"/>
    </source>
</evidence>
<dbReference type="AlphaFoldDB" id="A0A1U7JCY8"/>
<dbReference type="STRING" id="197461.A3843_18405"/>
<name>A0A1U7JCY8_9HYPH</name>